<protein>
    <submittedName>
        <fullName evidence="3">Putative Transposase-containing protein 8</fullName>
    </submittedName>
</protein>
<proteinExistence type="predicted"/>
<feature type="domain" description="Transposase Tc1-like" evidence="2">
    <location>
        <begin position="87"/>
        <end position="130"/>
    </location>
</feature>
<evidence type="ECO:0000259" key="2">
    <source>
        <dbReference type="Pfam" id="PF01498"/>
    </source>
</evidence>
<dbReference type="GO" id="GO:0003677">
    <property type="term" value="F:DNA binding"/>
    <property type="evidence" value="ECO:0007669"/>
    <property type="project" value="InterPro"/>
</dbReference>
<gene>
    <name evidence="3" type="ORF">Hamer_G008030</name>
</gene>
<reference evidence="3" key="1">
    <citation type="journal article" date="2021" name="Sci. Adv.">
        <title>The American lobster genome reveals insights on longevity, neural, and immune adaptations.</title>
        <authorList>
            <person name="Polinski J.M."/>
            <person name="Zimin A.V."/>
            <person name="Clark K.F."/>
            <person name="Kohn A.B."/>
            <person name="Sadowski N."/>
            <person name="Timp W."/>
            <person name="Ptitsyn A."/>
            <person name="Khanna P."/>
            <person name="Romanova D.Y."/>
            <person name="Williams P."/>
            <person name="Greenwood S.J."/>
            <person name="Moroz L.L."/>
            <person name="Walt D.R."/>
            <person name="Bodnar A.G."/>
        </authorList>
    </citation>
    <scope>NUCLEOTIDE SEQUENCE</scope>
    <source>
        <strain evidence="3">GMGI-L3</strain>
    </source>
</reference>
<dbReference type="AlphaFoldDB" id="A0A8J5JQX6"/>
<dbReference type="EMBL" id="JAHLQT010027705">
    <property type="protein sequence ID" value="KAG7162481.1"/>
    <property type="molecule type" value="Genomic_DNA"/>
</dbReference>
<dbReference type="Pfam" id="PF01498">
    <property type="entry name" value="HTH_Tnp_Tc3_2"/>
    <property type="match status" value="1"/>
</dbReference>
<comment type="caution">
    <text evidence="3">The sequence shown here is derived from an EMBL/GenBank/DDBJ whole genome shotgun (WGS) entry which is preliminary data.</text>
</comment>
<dbReference type="GO" id="GO:0015074">
    <property type="term" value="P:DNA integration"/>
    <property type="evidence" value="ECO:0007669"/>
    <property type="project" value="InterPro"/>
</dbReference>
<dbReference type="GO" id="GO:0006313">
    <property type="term" value="P:DNA transposition"/>
    <property type="evidence" value="ECO:0007669"/>
    <property type="project" value="InterPro"/>
</dbReference>
<evidence type="ECO:0000256" key="1">
    <source>
        <dbReference type="SAM" id="MobiDB-lite"/>
    </source>
</evidence>
<organism evidence="3 4">
    <name type="scientific">Homarus americanus</name>
    <name type="common">American lobster</name>
    <dbReference type="NCBI Taxonomy" id="6706"/>
    <lineage>
        <taxon>Eukaryota</taxon>
        <taxon>Metazoa</taxon>
        <taxon>Ecdysozoa</taxon>
        <taxon>Arthropoda</taxon>
        <taxon>Crustacea</taxon>
        <taxon>Multicrustacea</taxon>
        <taxon>Malacostraca</taxon>
        <taxon>Eumalacostraca</taxon>
        <taxon>Eucarida</taxon>
        <taxon>Decapoda</taxon>
        <taxon>Pleocyemata</taxon>
        <taxon>Astacidea</taxon>
        <taxon>Nephropoidea</taxon>
        <taxon>Nephropidae</taxon>
        <taxon>Homarus</taxon>
    </lineage>
</organism>
<dbReference type="InterPro" id="IPR002492">
    <property type="entry name" value="Transposase_Tc1-like"/>
</dbReference>
<evidence type="ECO:0000313" key="4">
    <source>
        <dbReference type="Proteomes" id="UP000747542"/>
    </source>
</evidence>
<name>A0A8J5JQX6_HOMAM</name>
<evidence type="ECO:0000313" key="3">
    <source>
        <dbReference type="EMBL" id="KAG7162481.1"/>
    </source>
</evidence>
<keyword evidence="4" id="KW-1185">Reference proteome</keyword>
<accession>A0A8J5JQX6</accession>
<dbReference type="Proteomes" id="UP000747542">
    <property type="component" value="Unassembled WGS sequence"/>
</dbReference>
<feature type="region of interest" description="Disordered" evidence="1">
    <location>
        <begin position="47"/>
        <end position="71"/>
    </location>
</feature>
<sequence length="140" mass="16031">MPGKYLSNVDKSKLLNFITENVSLLVTLRRIGHGIATVKRLKSAAAACPDSDVPPRKPIPVHPRKTTKTNDKLLKREKAHPSVLGNASERTIQNRLQKELCLPFRSPTKKPFLIPRMMKQRLEFSKKYQNWTAEDWAKVM</sequence>